<evidence type="ECO:0000313" key="2">
    <source>
        <dbReference type="EMBL" id="ACY15420.1"/>
    </source>
</evidence>
<dbReference type="AlphaFoldDB" id="D0LPQ7"/>
<keyword evidence="1" id="KW-0472">Membrane</keyword>
<dbReference type="eggNOG" id="ENOG503177F">
    <property type="taxonomic scope" value="Bacteria"/>
</dbReference>
<sequence length="766" mass="81909">MRQQPTTSWRRLRYAGILVWMALATTWGCLTPLSNGILEGTVMLGSPVAGAQVRVWQLDLDGQRVGRKPLREAVTDEQGRFRIEMGAAHGNLFVESAGGQTRELWSEEPLGLDPEVPLVAIIPVYLPVQHREIVVSPFTSVAAALVEKRPAEPGRFHEAMQGVHALIGGHLGGIDILDTPVTPIDEPATQLTPGVRHGLLLGALSMLAGRMAEETGSSVRGLNTMMLTAALREDARDESGLLDGVGPDGPIALGFCVDPPNGADEPLCRLSAQTLRQDLAETLAFHLLGSPQDGTGLSFGDGVALANEVAQGTETALFGNVQPGNVGDESAPVITPLVSPYYEESEDAIAFEDDLTPVHVRSEAARIDLSEVFENDCEREIHKHVDVLGADDANPLRWRFAVKDDLAGFDVDDLLVQLRVPGVASARPLAVTSVELPEGESAPGRVFEVFARERDAEELARVEGRYNIEIAATDRLGNKSPVLRGCWRHVPRAAPLWAGSFNAASGSGSFDETRLESNNLAPVLRGDQAPVLARLEVQNNTDEDVFLTLRVDDIVGRYSATWTRSRVLLSEDGGMSDCLQTGECSGAPPPDVVDEIIGLQPIPDSLVTLRVFDLATGVTPKCPNCRPNEVQIAAGGHFEVQAVVSSLAFLVPPSINRAQIQEIQVGPIGAQAQLTGVDNGGYVHCPDVDPDSGLCRQRFSYQLFRALARATLQFDALTISAVSSPSPLIAPRSPQPPVAGDDFTLSSPISAGGTWTTVDANLPIPQ</sequence>
<keyword evidence="1" id="KW-0812">Transmembrane</keyword>
<dbReference type="EMBL" id="CP001804">
    <property type="protein sequence ID" value="ACY15420.1"/>
    <property type="molecule type" value="Genomic_DNA"/>
</dbReference>
<keyword evidence="3" id="KW-1185">Reference proteome</keyword>
<gene>
    <name evidence="2" type="ordered locus">Hoch_2900</name>
</gene>
<proteinExistence type="predicted"/>
<accession>D0LPQ7</accession>
<organism evidence="2 3">
    <name type="scientific">Haliangium ochraceum (strain DSM 14365 / JCM 11303 / SMP-2)</name>
    <dbReference type="NCBI Taxonomy" id="502025"/>
    <lineage>
        <taxon>Bacteria</taxon>
        <taxon>Pseudomonadati</taxon>
        <taxon>Myxococcota</taxon>
        <taxon>Polyangia</taxon>
        <taxon>Haliangiales</taxon>
        <taxon>Kofleriaceae</taxon>
        <taxon>Haliangium</taxon>
    </lineage>
</organism>
<dbReference type="KEGG" id="hoh:Hoch_2900"/>
<name>D0LPQ7_HALO1</name>
<dbReference type="HOGENOM" id="CLU_363998_0_0_7"/>
<evidence type="ECO:0000256" key="1">
    <source>
        <dbReference type="SAM" id="Phobius"/>
    </source>
</evidence>
<evidence type="ECO:0000313" key="3">
    <source>
        <dbReference type="Proteomes" id="UP000001880"/>
    </source>
</evidence>
<dbReference type="Proteomes" id="UP000001880">
    <property type="component" value="Chromosome"/>
</dbReference>
<dbReference type="STRING" id="502025.Hoch_2900"/>
<protein>
    <submittedName>
        <fullName evidence="2">Uncharacterized protein</fullName>
    </submittedName>
</protein>
<keyword evidence="1" id="KW-1133">Transmembrane helix</keyword>
<reference evidence="2 3" key="1">
    <citation type="journal article" date="2010" name="Stand. Genomic Sci.">
        <title>Complete genome sequence of Haliangium ochraceum type strain (SMP-2).</title>
        <authorList>
            <consortium name="US DOE Joint Genome Institute (JGI-PGF)"/>
            <person name="Ivanova N."/>
            <person name="Daum C."/>
            <person name="Lang E."/>
            <person name="Abt B."/>
            <person name="Kopitz M."/>
            <person name="Saunders E."/>
            <person name="Lapidus A."/>
            <person name="Lucas S."/>
            <person name="Glavina Del Rio T."/>
            <person name="Nolan M."/>
            <person name="Tice H."/>
            <person name="Copeland A."/>
            <person name="Cheng J.F."/>
            <person name="Chen F."/>
            <person name="Bruce D."/>
            <person name="Goodwin L."/>
            <person name="Pitluck S."/>
            <person name="Mavromatis K."/>
            <person name="Pati A."/>
            <person name="Mikhailova N."/>
            <person name="Chen A."/>
            <person name="Palaniappan K."/>
            <person name="Land M."/>
            <person name="Hauser L."/>
            <person name="Chang Y.J."/>
            <person name="Jeffries C.D."/>
            <person name="Detter J.C."/>
            <person name="Brettin T."/>
            <person name="Rohde M."/>
            <person name="Goker M."/>
            <person name="Bristow J."/>
            <person name="Markowitz V."/>
            <person name="Eisen J.A."/>
            <person name="Hugenholtz P."/>
            <person name="Kyrpides N.C."/>
            <person name="Klenk H.P."/>
        </authorList>
    </citation>
    <scope>NUCLEOTIDE SEQUENCE [LARGE SCALE GENOMIC DNA]</scope>
    <source>
        <strain evidence="3">DSM 14365 / CIP 107738 / JCM 11303 / AJ 13395 / SMP-2</strain>
    </source>
</reference>
<feature type="transmembrane region" description="Helical" evidence="1">
    <location>
        <begin position="12"/>
        <end position="33"/>
    </location>
</feature>